<organism evidence="1 2">
    <name type="scientific">Eretmocerus hayati</name>
    <dbReference type="NCBI Taxonomy" id="131215"/>
    <lineage>
        <taxon>Eukaryota</taxon>
        <taxon>Metazoa</taxon>
        <taxon>Ecdysozoa</taxon>
        <taxon>Arthropoda</taxon>
        <taxon>Hexapoda</taxon>
        <taxon>Insecta</taxon>
        <taxon>Pterygota</taxon>
        <taxon>Neoptera</taxon>
        <taxon>Endopterygota</taxon>
        <taxon>Hymenoptera</taxon>
        <taxon>Apocrita</taxon>
        <taxon>Proctotrupomorpha</taxon>
        <taxon>Chalcidoidea</taxon>
        <taxon>Aphelinidae</taxon>
        <taxon>Aphelininae</taxon>
        <taxon>Eretmocerus</taxon>
    </lineage>
</organism>
<reference evidence="1" key="1">
    <citation type="submission" date="2023-04" db="EMBL/GenBank/DDBJ databases">
        <title>A chromosome-level genome assembly of the parasitoid wasp Eretmocerus hayati.</title>
        <authorList>
            <person name="Zhong Y."/>
            <person name="Liu S."/>
            <person name="Liu Y."/>
        </authorList>
    </citation>
    <scope>NUCLEOTIDE SEQUENCE</scope>
    <source>
        <strain evidence="1">ZJU_SS_LIU_2023</strain>
    </source>
</reference>
<protein>
    <submittedName>
        <fullName evidence="1">Uncharacterized protein</fullName>
    </submittedName>
</protein>
<accession>A0ACC2NM75</accession>
<sequence>MSSSKCLNNPNKFCHVCGSVMFKGESRVISESFISLYYQYFKRDVSDLDKNYVPDFVCSSCYTSLRLWSTGARKSMPFGAPMVWSRSRNHPKDCYFCNCKIGGHNRANRKFIEYPDFMSSIRPLPHGPELPVPPAPWSREEELLEDWIMAFYQTLNNPAYPPKLKVVNMVIGKPYRILAGRMVNSPWGETCLLEIQDGEQIRTIYLPQKISQSVKANSRQILPAFNSGKDFVTHRGNFDLTFVQAVEGEDQDEESELMEEDEDDTQR</sequence>
<keyword evidence="2" id="KW-1185">Reference proteome</keyword>
<gene>
    <name evidence="1" type="ORF">QAD02_003461</name>
</gene>
<comment type="caution">
    <text evidence="1">The sequence shown here is derived from an EMBL/GenBank/DDBJ whole genome shotgun (WGS) entry which is preliminary data.</text>
</comment>
<dbReference type="Proteomes" id="UP001239111">
    <property type="component" value="Chromosome 3"/>
</dbReference>
<dbReference type="EMBL" id="CM056743">
    <property type="protein sequence ID" value="KAJ8672202.1"/>
    <property type="molecule type" value="Genomic_DNA"/>
</dbReference>
<name>A0ACC2NM75_9HYME</name>
<proteinExistence type="predicted"/>
<evidence type="ECO:0000313" key="1">
    <source>
        <dbReference type="EMBL" id="KAJ8672202.1"/>
    </source>
</evidence>
<evidence type="ECO:0000313" key="2">
    <source>
        <dbReference type="Proteomes" id="UP001239111"/>
    </source>
</evidence>